<keyword evidence="3" id="KW-1185">Reference proteome</keyword>
<feature type="chain" id="PRO_5037797057" description="Tetratricopeptide repeat protein" evidence="1">
    <location>
        <begin position="21"/>
        <end position="291"/>
    </location>
</feature>
<dbReference type="AlphaFoldDB" id="A0A941F7K9"/>
<comment type="caution">
    <text evidence="2">The sequence shown here is derived from an EMBL/GenBank/DDBJ whole genome shotgun (WGS) entry which is preliminary data.</text>
</comment>
<evidence type="ECO:0000313" key="2">
    <source>
        <dbReference type="EMBL" id="MBR8537130.1"/>
    </source>
</evidence>
<dbReference type="InterPro" id="IPR011990">
    <property type="entry name" value="TPR-like_helical_dom_sf"/>
</dbReference>
<dbReference type="Gene3D" id="1.25.40.10">
    <property type="entry name" value="Tetratricopeptide repeat domain"/>
    <property type="match status" value="1"/>
</dbReference>
<organism evidence="2 3">
    <name type="scientific">Carboxylicivirga sediminis</name>
    <dbReference type="NCBI Taxonomy" id="2006564"/>
    <lineage>
        <taxon>Bacteria</taxon>
        <taxon>Pseudomonadati</taxon>
        <taxon>Bacteroidota</taxon>
        <taxon>Bacteroidia</taxon>
        <taxon>Marinilabiliales</taxon>
        <taxon>Marinilabiliaceae</taxon>
        <taxon>Carboxylicivirga</taxon>
    </lineage>
</organism>
<dbReference type="Proteomes" id="UP000679220">
    <property type="component" value="Unassembled WGS sequence"/>
</dbReference>
<name>A0A941F7K9_9BACT</name>
<dbReference type="RefSeq" id="WP_212192155.1">
    <property type="nucleotide sequence ID" value="NZ_JAGTAR010000027.1"/>
</dbReference>
<sequence>MKKVLFILSIAILAACNPTAKLPTILSEADAAFNQADYTKAYTLYAEYIQLAASNNVEVSKDLLIKQAQSCAQIDKADEATAIYDQLLKDDSNIGLVAEYSQLLQREGRTDQELALWQSYADKITTPELLKLKAERQVFLNAANENSEAVVAAYESKGEAVLSKEAQLTYIKALEATGNAGRAVKTCNELIKEQPDYEAALEWKARYYYNKAEDRYKYEMAKYNKNKNATTYAYLRRDLKKVSADFRIARDTFIRLRQMNPQDQSYIRYLKNTYLRLEQKDDAARMDKLLK</sequence>
<dbReference type="EMBL" id="JAGTAR010000027">
    <property type="protein sequence ID" value="MBR8537130.1"/>
    <property type="molecule type" value="Genomic_DNA"/>
</dbReference>
<proteinExistence type="predicted"/>
<accession>A0A941F7K9</accession>
<evidence type="ECO:0008006" key="4">
    <source>
        <dbReference type="Google" id="ProtNLM"/>
    </source>
</evidence>
<feature type="signal peptide" evidence="1">
    <location>
        <begin position="1"/>
        <end position="20"/>
    </location>
</feature>
<keyword evidence="1" id="KW-0732">Signal</keyword>
<reference evidence="2" key="2">
    <citation type="submission" date="2021-04" db="EMBL/GenBank/DDBJ databases">
        <authorList>
            <person name="Zhang T."/>
            <person name="Zhang Y."/>
            <person name="Lu D."/>
            <person name="Zuo D."/>
            <person name="Du Z."/>
        </authorList>
    </citation>
    <scope>NUCLEOTIDE SEQUENCE</scope>
    <source>
        <strain evidence="2">JR1</strain>
    </source>
</reference>
<dbReference type="SUPFAM" id="SSF48452">
    <property type="entry name" value="TPR-like"/>
    <property type="match status" value="1"/>
</dbReference>
<gene>
    <name evidence="2" type="ORF">KDU71_16290</name>
</gene>
<reference evidence="2" key="1">
    <citation type="journal article" date="2018" name="Int. J. Syst. Evol. Microbiol.">
        <title>Carboxylicivirga sediminis sp. nov., isolated from coastal sediment.</title>
        <authorList>
            <person name="Wang F.Q."/>
            <person name="Ren L.H."/>
            <person name="Zou R.J."/>
            <person name="Sun Y.Z."/>
            <person name="Liu X.J."/>
            <person name="Jiang F."/>
            <person name="Liu L.J."/>
        </authorList>
    </citation>
    <scope>NUCLEOTIDE SEQUENCE</scope>
    <source>
        <strain evidence="2">JR1</strain>
    </source>
</reference>
<protein>
    <recommendedName>
        <fullName evidence="4">Tetratricopeptide repeat protein</fullName>
    </recommendedName>
</protein>
<evidence type="ECO:0000256" key="1">
    <source>
        <dbReference type="SAM" id="SignalP"/>
    </source>
</evidence>
<evidence type="ECO:0000313" key="3">
    <source>
        <dbReference type="Proteomes" id="UP000679220"/>
    </source>
</evidence>
<dbReference type="PROSITE" id="PS51257">
    <property type="entry name" value="PROKAR_LIPOPROTEIN"/>
    <property type="match status" value="1"/>
</dbReference>